<dbReference type="OrthoDB" id="21336at10239"/>
<dbReference type="InterPro" id="IPR003615">
    <property type="entry name" value="HNH_nuc"/>
</dbReference>
<dbReference type="InterPro" id="IPR044925">
    <property type="entry name" value="His-Me_finger_sf"/>
</dbReference>
<dbReference type="GO" id="GO:0016788">
    <property type="term" value="F:hydrolase activity, acting on ester bonds"/>
    <property type="evidence" value="ECO:0007669"/>
    <property type="project" value="InterPro"/>
</dbReference>
<feature type="domain" description="HNH nuclease" evidence="2">
    <location>
        <begin position="78"/>
        <end position="120"/>
    </location>
</feature>
<dbReference type="KEGG" id="vg:16880943"/>
<protein>
    <submittedName>
        <fullName evidence="3">HNH homing endonuclease</fullName>
    </submittedName>
</protein>
<dbReference type="Proteomes" id="UP000014730">
    <property type="component" value="Segment"/>
</dbReference>
<keyword evidence="3" id="KW-0378">Hydrolase</keyword>
<evidence type="ECO:0000313" key="3">
    <source>
        <dbReference type="EMBL" id="AGO47319.1"/>
    </source>
</evidence>
<proteinExistence type="predicted"/>
<feature type="domain" description="NUMOD4" evidence="1">
    <location>
        <begin position="13"/>
        <end position="67"/>
    </location>
</feature>
<evidence type="ECO:0000313" key="4">
    <source>
        <dbReference type="Proteomes" id="UP000014730"/>
    </source>
</evidence>
<keyword evidence="3" id="KW-0255">Endonuclease</keyword>
<organism evidence="3 4">
    <name type="scientific">Cellulophaga phage phi19:1</name>
    <dbReference type="NCBI Taxonomy" id="1327970"/>
    <lineage>
        <taxon>Viruses</taxon>
        <taxon>Duplodnaviria</taxon>
        <taxon>Heunggongvirae</taxon>
        <taxon>Uroviricota</taxon>
        <taxon>Caudoviricetes</taxon>
        <taxon>Assiduviridae</taxon>
        <taxon>Cellubavirus</taxon>
        <taxon>Cellubavirus phi19una</taxon>
    </lineage>
</organism>
<reference evidence="3 4" key="1">
    <citation type="journal article" date="2013" name="Proc. Natl. Acad. Sci. U.S.A.">
        <title>Twelve previously unknown phage genera are ubiquitous in global oceans.</title>
        <authorList>
            <person name="Holmfeldt K."/>
            <person name="Solonenko N."/>
            <person name="Shah M."/>
            <person name="Corrier K."/>
            <person name="Riemann L."/>
            <person name="Verberkmoes N.C."/>
            <person name="Sullivan M.B."/>
        </authorList>
    </citation>
    <scope>NUCLEOTIDE SEQUENCE [LARGE SCALE GENOMIC DNA]</scope>
    <source>
        <strain evidence="3">Phi19:1</strain>
    </source>
</reference>
<accession>R9ZVU4</accession>
<dbReference type="EMBL" id="KC821607">
    <property type="protein sequence ID" value="AGO47319.1"/>
    <property type="molecule type" value="Genomic_DNA"/>
</dbReference>
<dbReference type="Gene3D" id="3.90.75.20">
    <property type="match status" value="1"/>
</dbReference>
<dbReference type="Pfam" id="PF13392">
    <property type="entry name" value="HNH_3"/>
    <property type="match status" value="1"/>
</dbReference>
<dbReference type="SUPFAM" id="SSF54060">
    <property type="entry name" value="His-Me finger endonucleases"/>
    <property type="match status" value="1"/>
</dbReference>
<dbReference type="RefSeq" id="YP_008241722.1">
    <property type="nucleotide sequence ID" value="NC_021799.1"/>
</dbReference>
<evidence type="ECO:0000259" key="1">
    <source>
        <dbReference type="Pfam" id="PF07463"/>
    </source>
</evidence>
<reference evidence="4" key="2">
    <citation type="submission" date="2013-03" db="EMBL/GenBank/DDBJ databases">
        <title>The Cellulophaga phages: a novel, diverse, and globally ubiquitous model system.</title>
        <authorList>
            <person name="Holmfeldt K."/>
            <person name="Solonenko N."/>
            <person name="Shah M."/>
            <person name="Corrier K."/>
            <person name="Riemann L."/>
            <person name="VerBerkmoes N.C."/>
            <person name="Sullivan M.B."/>
        </authorList>
    </citation>
    <scope>NUCLEOTIDE SEQUENCE [LARGE SCALE GENOMIC DNA]</scope>
</reference>
<dbReference type="GO" id="GO:0004519">
    <property type="term" value="F:endonuclease activity"/>
    <property type="evidence" value="ECO:0007669"/>
    <property type="project" value="UniProtKB-KW"/>
</dbReference>
<name>R9ZVU4_9CAUD</name>
<keyword evidence="4" id="KW-1185">Reference proteome</keyword>
<dbReference type="InterPro" id="IPR010902">
    <property type="entry name" value="NUMOD4"/>
</dbReference>
<dbReference type="Pfam" id="PF07463">
    <property type="entry name" value="NUMOD4"/>
    <property type="match status" value="1"/>
</dbReference>
<dbReference type="GeneID" id="16880943"/>
<gene>
    <name evidence="3" type="ORF">Phi19:1_gp029</name>
</gene>
<keyword evidence="3" id="KW-0540">Nuclease</keyword>
<sequence length="186" mass="21666">MKNSINANNVKNEKWHTIIGYLDYEVTKCGRIRSIDRLIESGGKYKYIKGVEIKRKPTKLGYTRVKFSSKGKEKNIFLHRIIALNFIPNPENKRCVNHINGIKTDNRVENLEWCTHSENSIHAIKNKLTIYPRGEEHHHSRLILNLETGIFYNGAKQASIHSQYSYGHFKNILNGRDTNYTSFVYV</sequence>
<evidence type="ECO:0000259" key="2">
    <source>
        <dbReference type="Pfam" id="PF13392"/>
    </source>
</evidence>